<name>A0ACB8XDM8_ARCLA</name>
<protein>
    <submittedName>
        <fullName evidence="1">Uncharacterized protein</fullName>
    </submittedName>
</protein>
<proteinExistence type="predicted"/>
<organism evidence="1 2">
    <name type="scientific">Arctium lappa</name>
    <name type="common">Greater burdock</name>
    <name type="synonym">Lappa major</name>
    <dbReference type="NCBI Taxonomy" id="4217"/>
    <lineage>
        <taxon>Eukaryota</taxon>
        <taxon>Viridiplantae</taxon>
        <taxon>Streptophyta</taxon>
        <taxon>Embryophyta</taxon>
        <taxon>Tracheophyta</taxon>
        <taxon>Spermatophyta</taxon>
        <taxon>Magnoliopsida</taxon>
        <taxon>eudicotyledons</taxon>
        <taxon>Gunneridae</taxon>
        <taxon>Pentapetalae</taxon>
        <taxon>asterids</taxon>
        <taxon>campanulids</taxon>
        <taxon>Asterales</taxon>
        <taxon>Asteraceae</taxon>
        <taxon>Carduoideae</taxon>
        <taxon>Cardueae</taxon>
        <taxon>Arctiinae</taxon>
        <taxon>Arctium</taxon>
    </lineage>
</organism>
<sequence length="381" mass="43481">MVPRSLSKDSSPWQFSDYPGLELPAPANLPLGQGSSELVMWPPEEEGVVATTFPVTISNLWHRSCGSPSSPFHCSTISMPLVWKPLLRPWHRSYLYCKMEEQRSTGVMERFLGGLINKTRTLLFRCISCGPIPQHIAFIMDGNRRFAKKWQLEEGAGHKAGFLALISVLKYCYEMGVKYVTVYAFSIDNFNRRPDEVQYVMDLMREKIEAFLKEIDIVNKYGVRVLFIGNLDRLYEPVRIAAKQAMEATAHNTNTYLLICVAYASSYEIQRAVTYACQEKSGGVPELGVNGNGNMSRIGDQAIKVVDLEKHMYMGVVPNPDILVRSSGETRLSDFLLWQTTNCVLYSPKALWPEMGLRQIIWGILKYQRNYYYLEKQKKLD</sequence>
<keyword evidence="2" id="KW-1185">Reference proteome</keyword>
<gene>
    <name evidence="1" type="ORF">L6452_43896</name>
</gene>
<evidence type="ECO:0000313" key="1">
    <source>
        <dbReference type="EMBL" id="KAI3665272.1"/>
    </source>
</evidence>
<accession>A0ACB8XDM8</accession>
<dbReference type="Proteomes" id="UP001055879">
    <property type="component" value="Linkage Group LG18"/>
</dbReference>
<comment type="caution">
    <text evidence="1">The sequence shown here is derived from an EMBL/GenBank/DDBJ whole genome shotgun (WGS) entry which is preliminary data.</text>
</comment>
<dbReference type="EMBL" id="CM042064">
    <property type="protein sequence ID" value="KAI3665272.1"/>
    <property type="molecule type" value="Genomic_DNA"/>
</dbReference>
<reference evidence="1 2" key="2">
    <citation type="journal article" date="2022" name="Mol. Ecol. Resour.">
        <title>The genomes of chicory, endive, great burdock and yacon provide insights into Asteraceae paleo-polyploidization history and plant inulin production.</title>
        <authorList>
            <person name="Fan W."/>
            <person name="Wang S."/>
            <person name="Wang H."/>
            <person name="Wang A."/>
            <person name="Jiang F."/>
            <person name="Liu H."/>
            <person name="Zhao H."/>
            <person name="Xu D."/>
            <person name="Zhang Y."/>
        </authorList>
    </citation>
    <scope>NUCLEOTIDE SEQUENCE [LARGE SCALE GENOMIC DNA]</scope>
    <source>
        <strain evidence="2">cv. Niubang</strain>
    </source>
</reference>
<evidence type="ECO:0000313" key="2">
    <source>
        <dbReference type="Proteomes" id="UP001055879"/>
    </source>
</evidence>
<reference evidence="2" key="1">
    <citation type="journal article" date="2022" name="Mol. Ecol. Resour.">
        <title>The genomes of chicory, endive, great burdock and yacon provide insights into Asteraceae palaeo-polyploidization history and plant inulin production.</title>
        <authorList>
            <person name="Fan W."/>
            <person name="Wang S."/>
            <person name="Wang H."/>
            <person name="Wang A."/>
            <person name="Jiang F."/>
            <person name="Liu H."/>
            <person name="Zhao H."/>
            <person name="Xu D."/>
            <person name="Zhang Y."/>
        </authorList>
    </citation>
    <scope>NUCLEOTIDE SEQUENCE [LARGE SCALE GENOMIC DNA]</scope>
    <source>
        <strain evidence="2">cv. Niubang</strain>
    </source>
</reference>